<dbReference type="PANTHER" id="PTHR43685">
    <property type="entry name" value="GLYCOSYLTRANSFERASE"/>
    <property type="match status" value="1"/>
</dbReference>
<dbReference type="Proteomes" id="UP001306592">
    <property type="component" value="Unassembled WGS sequence"/>
</dbReference>
<name>A0ABU8DI99_ERWAP</name>
<dbReference type="InterPro" id="IPR001173">
    <property type="entry name" value="Glyco_trans_2-like"/>
</dbReference>
<accession>A0ABU8DI99</accession>
<dbReference type="CDD" id="cd00761">
    <property type="entry name" value="Glyco_tranf_GTA_type"/>
    <property type="match status" value="1"/>
</dbReference>
<evidence type="ECO:0000313" key="2">
    <source>
        <dbReference type="EMBL" id="MEI2682643.1"/>
    </source>
</evidence>
<evidence type="ECO:0000313" key="3">
    <source>
        <dbReference type="Proteomes" id="UP001306592"/>
    </source>
</evidence>
<gene>
    <name evidence="2" type="ORF">V8N49_13385</name>
</gene>
<organism evidence="2 3">
    <name type="scientific">Erwinia aphidicola</name>
    <dbReference type="NCBI Taxonomy" id="68334"/>
    <lineage>
        <taxon>Bacteria</taxon>
        <taxon>Pseudomonadati</taxon>
        <taxon>Pseudomonadota</taxon>
        <taxon>Gammaproteobacteria</taxon>
        <taxon>Enterobacterales</taxon>
        <taxon>Erwiniaceae</taxon>
        <taxon>Erwinia</taxon>
    </lineage>
</organism>
<dbReference type="PANTHER" id="PTHR43685:SF2">
    <property type="entry name" value="GLYCOSYLTRANSFERASE 2-LIKE DOMAIN-CONTAINING PROTEIN"/>
    <property type="match status" value="1"/>
</dbReference>
<feature type="domain" description="Glycosyltransferase 2-like" evidence="1">
    <location>
        <begin position="7"/>
        <end position="110"/>
    </location>
</feature>
<reference evidence="2 3" key="1">
    <citation type="submission" date="2024-02" db="EMBL/GenBank/DDBJ databases">
        <title>First report Erwinia aphidicola in onion in Chile.</title>
        <authorList>
            <person name="Valenzuela M."/>
            <person name="Pena M."/>
            <person name="Dutta B."/>
        </authorList>
    </citation>
    <scope>NUCLEOTIDE SEQUENCE [LARGE SCALE GENOMIC DNA]</scope>
    <source>
        <strain evidence="2 3">QCJ3A</strain>
    </source>
</reference>
<dbReference type="EMBL" id="JBANEI010000008">
    <property type="protein sequence ID" value="MEI2682643.1"/>
    <property type="molecule type" value="Genomic_DNA"/>
</dbReference>
<evidence type="ECO:0000259" key="1">
    <source>
        <dbReference type="Pfam" id="PF00535"/>
    </source>
</evidence>
<keyword evidence="2" id="KW-0328">Glycosyltransferase</keyword>
<dbReference type="Gene3D" id="3.90.550.10">
    <property type="entry name" value="Spore Coat Polysaccharide Biosynthesis Protein SpsA, Chain A"/>
    <property type="match status" value="1"/>
</dbReference>
<dbReference type="InterPro" id="IPR029044">
    <property type="entry name" value="Nucleotide-diphossugar_trans"/>
</dbReference>
<dbReference type="GO" id="GO:0016757">
    <property type="term" value="F:glycosyltransferase activity"/>
    <property type="evidence" value="ECO:0007669"/>
    <property type="project" value="UniProtKB-KW"/>
</dbReference>
<dbReference type="Pfam" id="PF00535">
    <property type="entry name" value="Glycos_transf_2"/>
    <property type="match status" value="1"/>
</dbReference>
<sequence length="325" mass="37013">MTQKLLSVIIPAYNVANYIVECVDSLLTQIPAPNELIIVNDGSTDDTLARVEQAYGSDERVKIVTLSNGGAGQARDYGISLAQGTFVFCCDPDDVVTNGFFAELQATYSQFPELELFCFNSSMFADNAPERSWPKVQHQQFGLLRPATVFRNLLSHGGYTSASWNYVLKRDVIEKHNLKYIHRVHEDHCYTLGAFLCSRIAFVSTNIYYRQRVRQGSLTNNAKAESFFRQRYDAFIFCYEKLMKLTSGMEERHELRRLYLIHSFKLMINLSLASNNPVPDYVKNAINYFGKNLKPGGTGNWLLLKQPELYSNLIKLKRGLRKAQG</sequence>
<dbReference type="RefSeq" id="WP_336203265.1">
    <property type="nucleotide sequence ID" value="NZ_JBANEI010000008.1"/>
</dbReference>
<dbReference type="SUPFAM" id="SSF53448">
    <property type="entry name" value="Nucleotide-diphospho-sugar transferases"/>
    <property type="match status" value="1"/>
</dbReference>
<comment type="caution">
    <text evidence="2">The sequence shown here is derived from an EMBL/GenBank/DDBJ whole genome shotgun (WGS) entry which is preliminary data.</text>
</comment>
<keyword evidence="3" id="KW-1185">Reference proteome</keyword>
<keyword evidence="2" id="KW-0808">Transferase</keyword>
<protein>
    <submittedName>
        <fullName evidence="2">Glycosyltransferase family 2 protein</fullName>
        <ecNumber evidence="2">2.4.-.-</ecNumber>
    </submittedName>
</protein>
<proteinExistence type="predicted"/>
<dbReference type="InterPro" id="IPR050834">
    <property type="entry name" value="Glycosyltransf_2"/>
</dbReference>
<dbReference type="EC" id="2.4.-.-" evidence="2"/>